<evidence type="ECO:0000256" key="7">
    <source>
        <dbReference type="ARBA" id="ARBA00022741"/>
    </source>
</evidence>
<keyword evidence="6 14" id="KW-0436">Ligase</keyword>
<comment type="catalytic activity">
    <reaction evidence="11">
        <text>tRNA(Arg) + L-arginine + ATP = L-arginyl-tRNA(Arg) + AMP + diphosphate</text>
        <dbReference type="Rhea" id="RHEA:20301"/>
        <dbReference type="Rhea" id="RHEA-COMP:9658"/>
        <dbReference type="Rhea" id="RHEA-COMP:9673"/>
        <dbReference type="ChEBI" id="CHEBI:30616"/>
        <dbReference type="ChEBI" id="CHEBI:32682"/>
        <dbReference type="ChEBI" id="CHEBI:33019"/>
        <dbReference type="ChEBI" id="CHEBI:78442"/>
        <dbReference type="ChEBI" id="CHEBI:78513"/>
        <dbReference type="ChEBI" id="CHEBI:456215"/>
        <dbReference type="EC" id="6.1.1.19"/>
    </reaction>
</comment>
<keyword evidence="8" id="KW-0067">ATP-binding</keyword>
<keyword evidence="9" id="KW-0648">Protein biosynthesis</keyword>
<dbReference type="PRINTS" id="PR01038">
    <property type="entry name" value="TRNASYNTHARG"/>
</dbReference>
<dbReference type="GO" id="GO:0005737">
    <property type="term" value="C:cytoplasm"/>
    <property type="evidence" value="ECO:0007669"/>
    <property type="project" value="UniProtKB-SubCell"/>
</dbReference>
<keyword evidence="10 14" id="KW-0030">Aminoacyl-tRNA synthetase</keyword>
<dbReference type="InterPro" id="IPR009080">
    <property type="entry name" value="tRNAsynth_Ia_anticodon-bd"/>
</dbReference>
<dbReference type="SMART" id="SM00836">
    <property type="entry name" value="DALR_1"/>
    <property type="match status" value="1"/>
</dbReference>
<dbReference type="Pfam" id="PF00750">
    <property type="entry name" value="tRNA-synt_1d"/>
    <property type="match status" value="1"/>
</dbReference>
<dbReference type="Pfam" id="PF05746">
    <property type="entry name" value="DALR_1"/>
    <property type="match status" value="1"/>
</dbReference>
<name>A0A3B0VU62_9ZZZZ</name>
<dbReference type="SUPFAM" id="SSF47323">
    <property type="entry name" value="Anticodon-binding domain of a subclass of class I aminoacyl-tRNA synthetases"/>
    <property type="match status" value="1"/>
</dbReference>
<dbReference type="SUPFAM" id="SSF52374">
    <property type="entry name" value="Nucleotidylyl transferase"/>
    <property type="match status" value="1"/>
</dbReference>
<dbReference type="InterPro" id="IPR036695">
    <property type="entry name" value="Arg-tRNA-synth_N_sf"/>
</dbReference>
<evidence type="ECO:0000256" key="11">
    <source>
        <dbReference type="ARBA" id="ARBA00049339"/>
    </source>
</evidence>
<dbReference type="Pfam" id="PF03485">
    <property type="entry name" value="Arg_tRNA_synt_N"/>
    <property type="match status" value="1"/>
</dbReference>
<dbReference type="InterPro" id="IPR008909">
    <property type="entry name" value="DALR_anticod-bd"/>
</dbReference>
<dbReference type="SMART" id="SM01016">
    <property type="entry name" value="Arg_tRNA_synt_N"/>
    <property type="match status" value="1"/>
</dbReference>
<evidence type="ECO:0000256" key="8">
    <source>
        <dbReference type="ARBA" id="ARBA00022840"/>
    </source>
</evidence>
<evidence type="ECO:0000256" key="6">
    <source>
        <dbReference type="ARBA" id="ARBA00022598"/>
    </source>
</evidence>
<feature type="domain" description="DALR anticodon binding" evidence="12">
    <location>
        <begin position="431"/>
        <end position="552"/>
    </location>
</feature>
<evidence type="ECO:0000256" key="9">
    <source>
        <dbReference type="ARBA" id="ARBA00022917"/>
    </source>
</evidence>
<dbReference type="FunFam" id="3.40.50.620:FF:000062">
    <property type="entry name" value="Arginine--tRNA ligase"/>
    <property type="match status" value="1"/>
</dbReference>
<dbReference type="EC" id="6.1.1.19" evidence="4"/>
<dbReference type="Gene3D" id="1.10.730.10">
    <property type="entry name" value="Isoleucyl-tRNA Synthetase, Domain 1"/>
    <property type="match status" value="1"/>
</dbReference>
<protein>
    <recommendedName>
        <fullName evidence="4">arginine--tRNA ligase</fullName>
        <ecNumber evidence="4">6.1.1.19</ecNumber>
    </recommendedName>
</protein>
<dbReference type="GO" id="GO:0006420">
    <property type="term" value="P:arginyl-tRNA aminoacylation"/>
    <property type="evidence" value="ECO:0007669"/>
    <property type="project" value="InterPro"/>
</dbReference>
<organism evidence="14">
    <name type="scientific">hydrothermal vent metagenome</name>
    <dbReference type="NCBI Taxonomy" id="652676"/>
    <lineage>
        <taxon>unclassified sequences</taxon>
        <taxon>metagenomes</taxon>
        <taxon>ecological metagenomes</taxon>
    </lineage>
</organism>
<sequence length="552" mass="61969">MIRKRLKEILDCCFAAGVKEGIWPAEAAAYTIEKPKHEGQGDFSTNLALVAAGRTRQNPRELAGRLLEMLNKECDLADKIEIAGPGFVNFFLKNEVWQGVLPDICRRDKDYGPEAVGAGKKVLVEFVSANPTGPLSIGHGRQAVLGDAICRLLSAVGFEVSREYYYNDAGRQMRVLAASLRARYLELSGVPCELPEDGYQGEYIYDIARELLSEVGDSLRNSDDPAPFQKRAEQAIFKDINGTLERLGIKFDNYYNEHTLYDDGHIDDVVANLRAQGLVYEKDGAVWFKTSSFGLEKDRVIIKSSGEPTYRLPDIAYHREKFRRGYDWLVDIFGADHIATVPDVMAGIKALGYDPDMVTVVLHQFVTLMRDGKQVKMSTRKATFVTVDELLDEVGVDVARFFFLMRKADSQLEFDLDLATRQSQENPVYYVQYAHARLTSIMKQAAEKGVAAGELSEARLELLVQPEELELLRTMAAYPGLVQKAAVDLAPHRLVFYLQELAAAFHSYYNKHRIIDAEDVELSRARLWLAHGLRIVLYNGLTLIGVQAPEVM</sequence>
<accession>A0A3B0VU62</accession>
<dbReference type="Gene3D" id="3.40.50.620">
    <property type="entry name" value="HUPs"/>
    <property type="match status" value="1"/>
</dbReference>
<feature type="domain" description="Arginyl tRNA synthetase N-terminal" evidence="13">
    <location>
        <begin position="4"/>
        <end position="92"/>
    </location>
</feature>
<dbReference type="EMBL" id="UOEX01000412">
    <property type="protein sequence ID" value="VAW42017.1"/>
    <property type="molecule type" value="Genomic_DNA"/>
</dbReference>
<reference evidence="14" key="1">
    <citation type="submission" date="2018-06" db="EMBL/GenBank/DDBJ databases">
        <authorList>
            <person name="Zhirakovskaya E."/>
        </authorList>
    </citation>
    <scope>NUCLEOTIDE SEQUENCE</scope>
</reference>
<dbReference type="GO" id="GO:0004814">
    <property type="term" value="F:arginine-tRNA ligase activity"/>
    <property type="evidence" value="ECO:0007669"/>
    <property type="project" value="UniProtKB-EC"/>
</dbReference>
<dbReference type="InterPro" id="IPR005148">
    <property type="entry name" value="Arg-tRNA-synth_N"/>
</dbReference>
<evidence type="ECO:0000259" key="12">
    <source>
        <dbReference type="SMART" id="SM00836"/>
    </source>
</evidence>
<evidence type="ECO:0000313" key="14">
    <source>
        <dbReference type="EMBL" id="VAW42017.1"/>
    </source>
</evidence>
<dbReference type="FunFam" id="1.10.730.10:FF:000008">
    <property type="entry name" value="Arginine--tRNA ligase"/>
    <property type="match status" value="1"/>
</dbReference>
<comment type="subcellular location">
    <subcellularLocation>
        <location evidence="1">Cytoplasm</location>
    </subcellularLocation>
</comment>
<dbReference type="Gene3D" id="3.30.1360.70">
    <property type="entry name" value="Arginyl tRNA synthetase N-terminal domain"/>
    <property type="match status" value="1"/>
</dbReference>
<evidence type="ECO:0000256" key="1">
    <source>
        <dbReference type="ARBA" id="ARBA00004496"/>
    </source>
</evidence>
<dbReference type="CDD" id="cd00671">
    <property type="entry name" value="ArgRS_core"/>
    <property type="match status" value="1"/>
</dbReference>
<evidence type="ECO:0000259" key="13">
    <source>
        <dbReference type="SMART" id="SM01016"/>
    </source>
</evidence>
<keyword evidence="7" id="KW-0547">Nucleotide-binding</keyword>
<evidence type="ECO:0000256" key="10">
    <source>
        <dbReference type="ARBA" id="ARBA00023146"/>
    </source>
</evidence>
<comment type="similarity">
    <text evidence="2">Belongs to the class-I aminoacyl-tRNA synthetase family.</text>
</comment>
<dbReference type="InterPro" id="IPR001278">
    <property type="entry name" value="Arg-tRNA-ligase"/>
</dbReference>
<dbReference type="PANTHER" id="PTHR11956">
    <property type="entry name" value="ARGINYL-TRNA SYNTHETASE"/>
    <property type="match status" value="1"/>
</dbReference>
<evidence type="ECO:0000256" key="2">
    <source>
        <dbReference type="ARBA" id="ARBA00005594"/>
    </source>
</evidence>
<keyword evidence="5" id="KW-0963">Cytoplasm</keyword>
<evidence type="ECO:0000256" key="3">
    <source>
        <dbReference type="ARBA" id="ARBA00011245"/>
    </source>
</evidence>
<evidence type="ECO:0000256" key="4">
    <source>
        <dbReference type="ARBA" id="ARBA00012837"/>
    </source>
</evidence>
<dbReference type="SUPFAM" id="SSF55190">
    <property type="entry name" value="Arginyl-tRNA synthetase (ArgRS), N-terminal 'additional' domain"/>
    <property type="match status" value="1"/>
</dbReference>
<comment type="subunit">
    <text evidence="3">Monomer.</text>
</comment>
<dbReference type="PANTHER" id="PTHR11956:SF5">
    <property type="entry name" value="ARGININE--TRNA LIGASE, CYTOPLASMIC"/>
    <property type="match status" value="1"/>
</dbReference>
<dbReference type="InterPro" id="IPR035684">
    <property type="entry name" value="ArgRS_core"/>
</dbReference>
<dbReference type="GO" id="GO:0005524">
    <property type="term" value="F:ATP binding"/>
    <property type="evidence" value="ECO:0007669"/>
    <property type="project" value="UniProtKB-KW"/>
</dbReference>
<evidence type="ECO:0000256" key="5">
    <source>
        <dbReference type="ARBA" id="ARBA00022490"/>
    </source>
</evidence>
<dbReference type="HAMAP" id="MF_00123">
    <property type="entry name" value="Arg_tRNA_synth"/>
    <property type="match status" value="1"/>
</dbReference>
<dbReference type="InterPro" id="IPR014729">
    <property type="entry name" value="Rossmann-like_a/b/a_fold"/>
</dbReference>
<gene>
    <name evidence="14" type="ORF">MNBD_DELTA03-252</name>
</gene>
<proteinExistence type="inferred from homology"/>
<dbReference type="AlphaFoldDB" id="A0A3B0VU62"/>
<dbReference type="NCBIfam" id="TIGR00456">
    <property type="entry name" value="argS"/>
    <property type="match status" value="1"/>
</dbReference>